<name>A0A5B7KCT8_PORTR</name>
<keyword evidence="2" id="KW-1185">Reference proteome</keyword>
<comment type="caution">
    <text evidence="1">The sequence shown here is derived from an EMBL/GenBank/DDBJ whole genome shotgun (WGS) entry which is preliminary data.</text>
</comment>
<evidence type="ECO:0000313" key="2">
    <source>
        <dbReference type="Proteomes" id="UP000324222"/>
    </source>
</evidence>
<gene>
    <name evidence="1" type="ORF">E2C01_100157</name>
</gene>
<sequence>MLGDLNSNCRCPVIMQCESPFQPFCLCYPLLC</sequence>
<dbReference type="Proteomes" id="UP000324222">
    <property type="component" value="Unassembled WGS sequence"/>
</dbReference>
<dbReference type="AlphaFoldDB" id="A0A5B7KCT8"/>
<proteinExistence type="predicted"/>
<reference evidence="1 2" key="1">
    <citation type="submission" date="2019-05" db="EMBL/GenBank/DDBJ databases">
        <title>Another draft genome of Portunus trituberculatus and its Hox gene families provides insights of decapod evolution.</title>
        <authorList>
            <person name="Jeong J.-H."/>
            <person name="Song I."/>
            <person name="Kim S."/>
            <person name="Choi T."/>
            <person name="Kim D."/>
            <person name="Ryu S."/>
            <person name="Kim W."/>
        </authorList>
    </citation>
    <scope>NUCLEOTIDE SEQUENCE [LARGE SCALE GENOMIC DNA]</scope>
    <source>
        <tissue evidence="1">Muscle</tissue>
    </source>
</reference>
<protein>
    <submittedName>
        <fullName evidence="1">Uncharacterized protein</fullName>
    </submittedName>
</protein>
<organism evidence="1 2">
    <name type="scientific">Portunus trituberculatus</name>
    <name type="common">Swimming crab</name>
    <name type="synonym">Neptunus trituberculatus</name>
    <dbReference type="NCBI Taxonomy" id="210409"/>
    <lineage>
        <taxon>Eukaryota</taxon>
        <taxon>Metazoa</taxon>
        <taxon>Ecdysozoa</taxon>
        <taxon>Arthropoda</taxon>
        <taxon>Crustacea</taxon>
        <taxon>Multicrustacea</taxon>
        <taxon>Malacostraca</taxon>
        <taxon>Eumalacostraca</taxon>
        <taxon>Eucarida</taxon>
        <taxon>Decapoda</taxon>
        <taxon>Pleocyemata</taxon>
        <taxon>Brachyura</taxon>
        <taxon>Eubrachyura</taxon>
        <taxon>Portunoidea</taxon>
        <taxon>Portunidae</taxon>
        <taxon>Portuninae</taxon>
        <taxon>Portunus</taxon>
    </lineage>
</organism>
<dbReference type="EMBL" id="VSRR010141159">
    <property type="protein sequence ID" value="MPD04467.1"/>
    <property type="molecule type" value="Genomic_DNA"/>
</dbReference>
<evidence type="ECO:0000313" key="1">
    <source>
        <dbReference type="EMBL" id="MPD04467.1"/>
    </source>
</evidence>
<accession>A0A5B7KCT8</accession>